<feature type="repeat" description="WD" evidence="4">
    <location>
        <begin position="303"/>
        <end position="344"/>
    </location>
</feature>
<evidence type="ECO:0000313" key="6">
    <source>
        <dbReference type="RefSeq" id="XP_022252287.1"/>
    </source>
</evidence>
<feature type="repeat" description="WD" evidence="4">
    <location>
        <begin position="66"/>
        <end position="108"/>
    </location>
</feature>
<evidence type="ECO:0000256" key="2">
    <source>
        <dbReference type="ARBA" id="ARBA00022737"/>
    </source>
</evidence>
<dbReference type="SMART" id="SM00320">
    <property type="entry name" value="WD40"/>
    <property type="match status" value="5"/>
</dbReference>
<organism evidence="5 6">
    <name type="scientific">Limulus polyphemus</name>
    <name type="common">Atlantic horseshoe crab</name>
    <dbReference type="NCBI Taxonomy" id="6850"/>
    <lineage>
        <taxon>Eukaryota</taxon>
        <taxon>Metazoa</taxon>
        <taxon>Ecdysozoa</taxon>
        <taxon>Arthropoda</taxon>
        <taxon>Chelicerata</taxon>
        <taxon>Merostomata</taxon>
        <taxon>Xiphosura</taxon>
        <taxon>Limulidae</taxon>
        <taxon>Limulus</taxon>
    </lineage>
</organism>
<dbReference type="InterPro" id="IPR036322">
    <property type="entry name" value="WD40_repeat_dom_sf"/>
</dbReference>
<dbReference type="Gene3D" id="2.130.10.10">
    <property type="entry name" value="YVTN repeat-like/Quinoprotein amine dehydrogenase"/>
    <property type="match status" value="2"/>
</dbReference>
<dbReference type="PANTHER" id="PTHR22839:SF0">
    <property type="entry name" value="THO COMPLEX SUBUNIT 3"/>
    <property type="match status" value="1"/>
</dbReference>
<dbReference type="Proteomes" id="UP000694941">
    <property type="component" value="Unplaced"/>
</dbReference>
<evidence type="ECO:0000313" key="5">
    <source>
        <dbReference type="Proteomes" id="UP000694941"/>
    </source>
</evidence>
<evidence type="ECO:0000256" key="1">
    <source>
        <dbReference type="ARBA" id="ARBA00022574"/>
    </source>
</evidence>
<dbReference type="PANTHER" id="PTHR22839">
    <property type="entry name" value="THO COMPLEX SUBUNIT 3 THO3"/>
    <property type="match status" value="1"/>
</dbReference>
<dbReference type="GeneID" id="106468252"/>
<gene>
    <name evidence="6" type="primary">LOC106468252</name>
</gene>
<dbReference type="RefSeq" id="XP_022252287.1">
    <property type="nucleotide sequence ID" value="XM_022396579.1"/>
</dbReference>
<sequence length="431" mass="48588">MAPSHASSMRNYFQSNCKVKDFQAHSSKVHSVDWNCDGRRLASGSFDKTVSIFVLDRDRLSKEHKFHEHGGSVDQLCWHPSHPDQLATASLDKTVRIWDSRAAKSVAVVQTKVLSKIVKYKNDQHFNLELFFRMASNYMVFPPTFDIAVHAGRFAAQLQDGIAMPCLPSLSKQHALVFTTRRRSNIVDCKWWLDRNNTTIGVPIPPPHPKIHLFTDASLRVWKALLQDQEFQGIWTEDESTLHISILKLLAVLRAMVQDVSVWFMPTSAPPTSQCGILVIVSVEFASTVFYPSYPQLEQQCVLTAHPANCICIEFDPRGKYFAIGSVDALVSLWDAQELVCVRTFSRLDWPVRTISFSYDGKMLASASEDLLIDIADVETGEKIADVPCDSATFTVAWHPKRYLLAFACDDKDKYEQDAGTVKLFGLPKDT</sequence>
<dbReference type="InterPro" id="IPR001680">
    <property type="entry name" value="WD40_rpt"/>
</dbReference>
<dbReference type="PROSITE" id="PS50082">
    <property type="entry name" value="WD_REPEATS_2"/>
    <property type="match status" value="3"/>
</dbReference>
<keyword evidence="5" id="KW-1185">Reference proteome</keyword>
<evidence type="ECO:0000256" key="3">
    <source>
        <dbReference type="ARBA" id="ARBA00046343"/>
    </source>
</evidence>
<dbReference type="Pfam" id="PF00400">
    <property type="entry name" value="WD40"/>
    <property type="match status" value="4"/>
</dbReference>
<keyword evidence="2" id="KW-0677">Repeat</keyword>
<name>A0ABM1T8T1_LIMPO</name>
<proteinExistence type="inferred from homology"/>
<dbReference type="PROSITE" id="PS50294">
    <property type="entry name" value="WD_REPEATS_REGION"/>
    <property type="match status" value="3"/>
</dbReference>
<dbReference type="InterPro" id="IPR015943">
    <property type="entry name" value="WD40/YVTN_repeat-like_dom_sf"/>
</dbReference>
<dbReference type="SUPFAM" id="SSF50978">
    <property type="entry name" value="WD40 repeat-like"/>
    <property type="match status" value="1"/>
</dbReference>
<keyword evidence="1 4" id="KW-0853">WD repeat</keyword>
<reference evidence="6" key="1">
    <citation type="submission" date="2025-08" db="UniProtKB">
        <authorList>
            <consortium name="RefSeq"/>
        </authorList>
    </citation>
    <scope>IDENTIFICATION</scope>
    <source>
        <tissue evidence="6">Muscle</tissue>
    </source>
</reference>
<evidence type="ECO:0000256" key="4">
    <source>
        <dbReference type="PROSITE-ProRule" id="PRU00221"/>
    </source>
</evidence>
<accession>A0ABM1T8T1</accession>
<comment type="similarity">
    <text evidence="3">Belongs to the THOC3 family.</text>
</comment>
<protein>
    <submittedName>
        <fullName evidence="6">THO complex subunit 3-like</fullName>
    </submittedName>
</protein>
<feature type="repeat" description="WD" evidence="4">
    <location>
        <begin position="22"/>
        <end position="63"/>
    </location>
</feature>
<dbReference type="InterPro" id="IPR040132">
    <property type="entry name" value="Tex1/THOC3"/>
</dbReference>